<dbReference type="PANTHER" id="PTHR31066:SF10">
    <property type="entry name" value="OCTICOSAPEPTIDE_PHOX_BEM1P FAMILY PROTEIN"/>
    <property type="match status" value="1"/>
</dbReference>
<dbReference type="Pfam" id="PF00564">
    <property type="entry name" value="PB1"/>
    <property type="match status" value="1"/>
</dbReference>
<dbReference type="InterPro" id="IPR000270">
    <property type="entry name" value="PB1_dom"/>
</dbReference>
<reference evidence="2" key="1">
    <citation type="submission" date="2018-02" db="EMBL/GenBank/DDBJ databases">
        <title>Rhizophora mucronata_Transcriptome.</title>
        <authorList>
            <person name="Meera S.P."/>
            <person name="Sreeshan A."/>
            <person name="Augustine A."/>
        </authorList>
    </citation>
    <scope>NUCLEOTIDE SEQUENCE</scope>
    <source>
        <tissue evidence="2">Leaf</tissue>
    </source>
</reference>
<dbReference type="InterPro" id="IPR053198">
    <property type="entry name" value="Gynoecium_Dev_Regulator"/>
</dbReference>
<dbReference type="AlphaFoldDB" id="A0A2P2JWU3"/>
<name>A0A2P2JWU3_RHIMU</name>
<dbReference type="Gene3D" id="3.10.20.90">
    <property type="entry name" value="Phosphatidylinositol 3-kinase Catalytic Subunit, Chain A, domain 1"/>
    <property type="match status" value="1"/>
</dbReference>
<evidence type="ECO:0000259" key="1">
    <source>
        <dbReference type="SMART" id="SM00666"/>
    </source>
</evidence>
<organism evidence="2">
    <name type="scientific">Rhizophora mucronata</name>
    <name type="common">Asiatic mangrove</name>
    <dbReference type="NCBI Taxonomy" id="61149"/>
    <lineage>
        <taxon>Eukaryota</taxon>
        <taxon>Viridiplantae</taxon>
        <taxon>Streptophyta</taxon>
        <taxon>Embryophyta</taxon>
        <taxon>Tracheophyta</taxon>
        <taxon>Spermatophyta</taxon>
        <taxon>Magnoliopsida</taxon>
        <taxon>eudicotyledons</taxon>
        <taxon>Gunneridae</taxon>
        <taxon>Pentapetalae</taxon>
        <taxon>rosids</taxon>
        <taxon>fabids</taxon>
        <taxon>Malpighiales</taxon>
        <taxon>Rhizophoraceae</taxon>
        <taxon>Rhizophora</taxon>
    </lineage>
</organism>
<dbReference type="EMBL" id="GGEC01017480">
    <property type="protein sequence ID" value="MBW97963.1"/>
    <property type="molecule type" value="Transcribed_RNA"/>
</dbReference>
<dbReference type="SUPFAM" id="SSF54277">
    <property type="entry name" value="CAD &amp; PB1 domains"/>
    <property type="match status" value="1"/>
</dbReference>
<dbReference type="CDD" id="cd06410">
    <property type="entry name" value="PB1_UP2"/>
    <property type="match status" value="1"/>
</dbReference>
<protein>
    <submittedName>
        <fullName evidence="2">Uncharacterized protein LOC105140217</fullName>
    </submittedName>
</protein>
<sequence length="211" mass="22877">MVGPSVDAAATTAAAKLIHHSNIKFLCSHGGKIIPRHTDGKLRYHGGETRVLSVNRSISFSELLMKMGELSGSPASLRCKLPTEDLDALVSITSEEDLANLIEEYDRAAATPMGSLKIRAFLWPPKKMSPFSHHPSPSSASSSFKLLSSSSSSSSSSSNGHAATSAPTLSCYRQFSKPVAYPVKRTPSYGYHVHGNPTTYVYRVHNGHYWQ</sequence>
<proteinExistence type="predicted"/>
<accession>A0A2P2JWU3</accession>
<dbReference type="PANTHER" id="PTHR31066">
    <property type="entry name" value="OS05G0427100 PROTEIN-RELATED"/>
    <property type="match status" value="1"/>
</dbReference>
<evidence type="ECO:0000313" key="2">
    <source>
        <dbReference type="EMBL" id="MBW97963.1"/>
    </source>
</evidence>
<dbReference type="SMART" id="SM00666">
    <property type="entry name" value="PB1"/>
    <property type="match status" value="1"/>
</dbReference>
<feature type="domain" description="PB1" evidence="1">
    <location>
        <begin position="37"/>
        <end position="125"/>
    </location>
</feature>